<evidence type="ECO:0000313" key="1">
    <source>
        <dbReference type="EMBL" id="QJA93550.1"/>
    </source>
</evidence>
<dbReference type="AlphaFoldDB" id="A0A6M3LFI7"/>
<name>A0A6M3LFI7_9ZZZZ</name>
<sequence>MATYYSSEKHDIGIVRTDTTEVGLMLLTEKDANGNDVPIYRTIYDSYLVSQYTTSPDFGATNPQKELHIVGESWRSGFGLEIADSAQPERYFSSIGCDLSNKDEAIAGWTPTVITVDTIAWTSPTSTTDTGAVWTNDDNIWDKNEATFAVVTVATVSWSGFLEANIASTNCDRVRVLAALTAAHANDLIDIDLYYGAAWHDLYSGAFTDNVWLEKGFTAQNITSVRFRFYNGDAGNSDGRIFEVYINNTAGTATGLTSHSADFNDKLYITKGDTLYKLNAGGTNFDTIYTFPATITDLAPMNIGGTDYLFIALGTSTDYQYMVAAETFTISTLTVKQFEFFEVVETTAPTLWGNDSANTIRATVNPLNGGTQWGAVTTIDSTYNNITGLKGALGTLYIAKEDKTYYLNSNVVGATALYLTKTQETELASTSGKNLWFDKGKLYIPCGTQALLESDISLSTVVNTWRNPADYCTNLSDFVGRIFAGAGDSRWNYVVVDNDTKVEILKGRLETIGSTTSWVWHPIGEITLTGCEAAFVSTVVKKRLYISSSVATESLYRIDLPSTYGDITSDANRSFKTDTYFITPYYHGGFKGINKSFSKMTATLGHTYDADVYFECWYQALGGSWVDMGDLKGSGTSMIATLFNTTPPVSTLFRFKFVAKTDSTLLTPILVNFDAKMMVRAEARNVIECTVRCADGILDKDGSPLQGVDAAIIRATIEEAQDATAPITFYDLFGATKYVNLMPIEPFSQVIKDQSGENIEQIFNLRLQEIELA</sequence>
<gene>
    <name evidence="1" type="ORF">MM415B04187_0003</name>
</gene>
<protein>
    <submittedName>
        <fullName evidence="1">Uncharacterized protein</fullName>
    </submittedName>
</protein>
<proteinExistence type="predicted"/>
<accession>A0A6M3LFI7</accession>
<reference evidence="1" key="1">
    <citation type="submission" date="2020-03" db="EMBL/GenBank/DDBJ databases">
        <title>The deep terrestrial virosphere.</title>
        <authorList>
            <person name="Holmfeldt K."/>
            <person name="Nilsson E."/>
            <person name="Simone D."/>
            <person name="Lopez-Fernandez M."/>
            <person name="Wu X."/>
            <person name="de Brujin I."/>
            <person name="Lundin D."/>
            <person name="Andersson A."/>
            <person name="Bertilsson S."/>
            <person name="Dopson M."/>
        </authorList>
    </citation>
    <scope>NUCLEOTIDE SEQUENCE</scope>
    <source>
        <strain evidence="1">MM415B04187</strain>
    </source>
</reference>
<organism evidence="1">
    <name type="scientific">viral metagenome</name>
    <dbReference type="NCBI Taxonomy" id="1070528"/>
    <lineage>
        <taxon>unclassified sequences</taxon>
        <taxon>metagenomes</taxon>
        <taxon>organismal metagenomes</taxon>
    </lineage>
</organism>
<dbReference type="EMBL" id="MT143158">
    <property type="protein sequence ID" value="QJA93550.1"/>
    <property type="molecule type" value="Genomic_DNA"/>
</dbReference>